<accession>A0AAP0H0Q2</accession>
<feature type="domain" description="Hydroxyacylglutathione hydrolase C-terminal" evidence="4">
    <location>
        <begin position="102"/>
        <end position="129"/>
    </location>
</feature>
<evidence type="ECO:0000259" key="4">
    <source>
        <dbReference type="Pfam" id="PF16123"/>
    </source>
</evidence>
<dbReference type="InterPro" id="IPR032282">
    <property type="entry name" value="HAGH_C"/>
</dbReference>
<dbReference type="GO" id="GO:0046872">
    <property type="term" value="F:metal ion binding"/>
    <property type="evidence" value="ECO:0007669"/>
    <property type="project" value="UniProtKB-KW"/>
</dbReference>
<sequence>MRNHCKYLDFSNCANLGLQNSPKWLIKTPITGIGYAHLSSGLASGLAGLSAEMAIRIVSNAGVSLLLFLASFFEGTIEQMYESLRVTLASLPKQTRVYCDHEYTVNNLQFAQTVKPENAKILQKLSWAQ</sequence>
<keyword evidence="6" id="KW-1185">Reference proteome</keyword>
<evidence type="ECO:0000256" key="3">
    <source>
        <dbReference type="ARBA" id="ARBA00022833"/>
    </source>
</evidence>
<evidence type="ECO:0000313" key="5">
    <source>
        <dbReference type="EMBL" id="KAK9070483.1"/>
    </source>
</evidence>
<dbReference type="GO" id="GO:0004416">
    <property type="term" value="F:hydroxyacylglutathione hydrolase activity"/>
    <property type="evidence" value="ECO:0007669"/>
    <property type="project" value="TreeGrafter"/>
</dbReference>
<dbReference type="PANTHER" id="PTHR11935">
    <property type="entry name" value="BETA LACTAMASE DOMAIN"/>
    <property type="match status" value="1"/>
</dbReference>
<gene>
    <name evidence="5" type="ORF">SSX86_010885</name>
</gene>
<evidence type="ECO:0000313" key="6">
    <source>
        <dbReference type="Proteomes" id="UP001408789"/>
    </source>
</evidence>
<keyword evidence="2" id="KW-0378">Hydrolase</keyword>
<dbReference type="InterPro" id="IPR036866">
    <property type="entry name" value="RibonucZ/Hydroxyglut_hydro"/>
</dbReference>
<dbReference type="Gene3D" id="3.60.15.10">
    <property type="entry name" value="Ribonuclease Z/Hydroxyacylglutathione hydrolase-like"/>
    <property type="match status" value="1"/>
</dbReference>
<organism evidence="5 6">
    <name type="scientific">Deinandra increscens subsp. villosa</name>
    <dbReference type="NCBI Taxonomy" id="3103831"/>
    <lineage>
        <taxon>Eukaryota</taxon>
        <taxon>Viridiplantae</taxon>
        <taxon>Streptophyta</taxon>
        <taxon>Embryophyta</taxon>
        <taxon>Tracheophyta</taxon>
        <taxon>Spermatophyta</taxon>
        <taxon>Magnoliopsida</taxon>
        <taxon>eudicotyledons</taxon>
        <taxon>Gunneridae</taxon>
        <taxon>Pentapetalae</taxon>
        <taxon>asterids</taxon>
        <taxon>campanulids</taxon>
        <taxon>Asterales</taxon>
        <taxon>Asteraceae</taxon>
        <taxon>Asteroideae</taxon>
        <taxon>Heliantheae alliance</taxon>
        <taxon>Madieae</taxon>
        <taxon>Madiinae</taxon>
        <taxon>Deinandra</taxon>
    </lineage>
</organism>
<dbReference type="EMBL" id="JBCNJP010000012">
    <property type="protein sequence ID" value="KAK9070483.1"/>
    <property type="molecule type" value="Genomic_DNA"/>
</dbReference>
<evidence type="ECO:0000256" key="2">
    <source>
        <dbReference type="ARBA" id="ARBA00022801"/>
    </source>
</evidence>
<evidence type="ECO:0000256" key="1">
    <source>
        <dbReference type="ARBA" id="ARBA00022723"/>
    </source>
</evidence>
<dbReference type="PANTHER" id="PTHR11935:SF94">
    <property type="entry name" value="TENZING NORGAY, ISOFORM C"/>
    <property type="match status" value="1"/>
</dbReference>
<protein>
    <recommendedName>
        <fullName evidence="4">Hydroxyacylglutathione hydrolase C-terminal domain-containing protein</fullName>
    </recommendedName>
</protein>
<comment type="caution">
    <text evidence="5">The sequence shown here is derived from an EMBL/GenBank/DDBJ whole genome shotgun (WGS) entry which is preliminary data.</text>
</comment>
<proteinExistence type="predicted"/>
<reference evidence="5 6" key="1">
    <citation type="submission" date="2024-04" db="EMBL/GenBank/DDBJ databases">
        <title>The reference genome of an endangered Asteraceae, Deinandra increscens subsp. villosa, native to the Central Coast of California.</title>
        <authorList>
            <person name="Guilliams M."/>
            <person name="Hasenstab-Lehman K."/>
            <person name="Meyer R."/>
            <person name="Mcevoy S."/>
        </authorList>
    </citation>
    <scope>NUCLEOTIDE SEQUENCE [LARGE SCALE GENOMIC DNA]</scope>
    <source>
        <tissue evidence="5">Leaf</tissue>
    </source>
</reference>
<dbReference type="Proteomes" id="UP001408789">
    <property type="component" value="Unassembled WGS sequence"/>
</dbReference>
<dbReference type="Pfam" id="PF16123">
    <property type="entry name" value="HAGH_C"/>
    <property type="match status" value="1"/>
</dbReference>
<dbReference type="AlphaFoldDB" id="A0AAP0H0Q2"/>
<name>A0AAP0H0Q2_9ASTR</name>
<dbReference type="SUPFAM" id="SSF56281">
    <property type="entry name" value="Metallo-hydrolase/oxidoreductase"/>
    <property type="match status" value="1"/>
</dbReference>
<keyword evidence="1" id="KW-0479">Metal-binding</keyword>
<keyword evidence="3" id="KW-0862">Zinc</keyword>